<keyword evidence="4" id="KW-1185">Reference proteome</keyword>
<dbReference type="SUPFAM" id="SSF82708">
    <property type="entry name" value="R3H domain"/>
    <property type="match status" value="1"/>
</dbReference>
<feature type="compositionally biased region" description="Low complexity" evidence="1">
    <location>
        <begin position="174"/>
        <end position="186"/>
    </location>
</feature>
<evidence type="ECO:0000256" key="1">
    <source>
        <dbReference type="SAM" id="MobiDB-lite"/>
    </source>
</evidence>
<dbReference type="InterPro" id="IPR035979">
    <property type="entry name" value="RBD_domain_sf"/>
</dbReference>
<evidence type="ECO:0000259" key="2">
    <source>
        <dbReference type="PROSITE" id="PS51061"/>
    </source>
</evidence>
<reference evidence="3" key="1">
    <citation type="journal article" date="2021" name="Cell">
        <title>Tracing the genetic footprints of vertebrate landing in non-teleost ray-finned fishes.</title>
        <authorList>
            <person name="Bi X."/>
            <person name="Wang K."/>
            <person name="Yang L."/>
            <person name="Pan H."/>
            <person name="Jiang H."/>
            <person name="Wei Q."/>
            <person name="Fang M."/>
            <person name="Yu H."/>
            <person name="Zhu C."/>
            <person name="Cai Y."/>
            <person name="He Y."/>
            <person name="Gan X."/>
            <person name="Zeng H."/>
            <person name="Yu D."/>
            <person name="Zhu Y."/>
            <person name="Jiang H."/>
            <person name="Qiu Q."/>
            <person name="Yang H."/>
            <person name="Zhang Y.E."/>
            <person name="Wang W."/>
            <person name="Zhu M."/>
            <person name="He S."/>
            <person name="Zhang G."/>
        </authorList>
    </citation>
    <scope>NUCLEOTIDE SEQUENCE</scope>
    <source>
        <strain evidence="3">Pddl_001</strain>
    </source>
</reference>
<sequence length="404" mass="45994">MLLRSGILAFACLDGTYLPKQENEFVHKIVEDLENFLQENDEKSVLLFPPLPSRLRYLIHRAAENYKSLSTFSVGEGWSRRSAVCHSELRLPNEDDAEEQTNLNHKHREAREMQRFSNSKPSEKRNSRGRTNKRPDKAIYVPKALQQKMEKEGDRIADHGNKPDKPQLDTSENSPSTSEDSFTTDESVSEQETAVSAPAGSNSNWMKKYRQTANYFIDMSLDDKQEDHDRSADTALKHAEDSEEDYEGYFLKEITANLKAADKVSIEHAQCDYSCYGNPRIEPTEFGHVIEIYDFPAVLKTEDILDAFADFSEGGLKIMWVDNTHAMGVFSSESAALQALTIQHPLLKTRCLSKATKQSKGKALRRAEFMQPVKLRPRTDTVVAKRMVTRALGLQKRGNRRQML</sequence>
<organism evidence="3 4">
    <name type="scientific">Polyodon spathula</name>
    <name type="common">North American paddlefish</name>
    <name type="synonym">Squalus spathula</name>
    <dbReference type="NCBI Taxonomy" id="7913"/>
    <lineage>
        <taxon>Eukaryota</taxon>
        <taxon>Metazoa</taxon>
        <taxon>Chordata</taxon>
        <taxon>Craniata</taxon>
        <taxon>Vertebrata</taxon>
        <taxon>Euteleostomi</taxon>
        <taxon>Actinopterygii</taxon>
        <taxon>Chondrostei</taxon>
        <taxon>Acipenseriformes</taxon>
        <taxon>Polyodontidae</taxon>
        <taxon>Polyodon</taxon>
    </lineage>
</organism>
<feature type="non-terminal residue" evidence="3">
    <location>
        <position position="404"/>
    </location>
</feature>
<feature type="domain" description="R3H" evidence="2">
    <location>
        <begin position="23"/>
        <end position="88"/>
    </location>
</feature>
<dbReference type="InterPro" id="IPR001374">
    <property type="entry name" value="R3H_dom"/>
</dbReference>
<dbReference type="InterPro" id="IPR039884">
    <property type="entry name" value="R3HC1/R3HCL"/>
</dbReference>
<dbReference type="SUPFAM" id="SSF54928">
    <property type="entry name" value="RNA-binding domain, RBD"/>
    <property type="match status" value="1"/>
</dbReference>
<dbReference type="Gene3D" id="3.30.1370.50">
    <property type="entry name" value="R3H-like domain"/>
    <property type="match status" value="1"/>
</dbReference>
<evidence type="ECO:0000313" key="4">
    <source>
        <dbReference type="Proteomes" id="UP001166093"/>
    </source>
</evidence>
<comment type="caution">
    <text evidence="3">The sequence shown here is derived from an EMBL/GenBank/DDBJ whole genome shotgun (WGS) entry which is preliminary data.</text>
</comment>
<dbReference type="PANTHER" id="PTHR21678:SF6">
    <property type="entry name" value="R3H AND COILED-COIL DOMAIN-CONTAINING PROTEIN 1"/>
    <property type="match status" value="1"/>
</dbReference>
<dbReference type="Proteomes" id="UP001166093">
    <property type="component" value="Unassembled WGS sequence"/>
</dbReference>
<dbReference type="InterPro" id="IPR036867">
    <property type="entry name" value="R3H_dom_sf"/>
</dbReference>
<protein>
    <submittedName>
        <fullName evidence="3">R3HC1 protein</fullName>
    </submittedName>
</protein>
<dbReference type="PANTHER" id="PTHR21678">
    <property type="entry name" value="GROWTH INHIBITION AND DIFFERENTIATION RELATED PROTEIN 88"/>
    <property type="match status" value="1"/>
</dbReference>
<accession>A0ABS2XQY9</accession>
<dbReference type="EMBL" id="JAAWVQ010061692">
    <property type="protein sequence ID" value="MBN3276647.1"/>
    <property type="molecule type" value="Genomic_DNA"/>
</dbReference>
<feature type="compositionally biased region" description="Basic and acidic residues" evidence="1">
    <location>
        <begin position="148"/>
        <end position="167"/>
    </location>
</feature>
<feature type="non-terminal residue" evidence="3">
    <location>
        <position position="1"/>
    </location>
</feature>
<dbReference type="PROSITE" id="PS51061">
    <property type="entry name" value="R3H"/>
    <property type="match status" value="1"/>
</dbReference>
<dbReference type="SMART" id="SM00393">
    <property type="entry name" value="R3H"/>
    <property type="match status" value="1"/>
</dbReference>
<feature type="compositionally biased region" description="Polar residues" evidence="1">
    <location>
        <begin position="191"/>
        <end position="203"/>
    </location>
</feature>
<name>A0ABS2XQY9_POLSP</name>
<proteinExistence type="predicted"/>
<dbReference type="Pfam" id="PF01424">
    <property type="entry name" value="R3H"/>
    <property type="match status" value="1"/>
</dbReference>
<feature type="region of interest" description="Disordered" evidence="1">
    <location>
        <begin position="89"/>
        <end position="203"/>
    </location>
</feature>
<dbReference type="InterPro" id="IPR012677">
    <property type="entry name" value="Nucleotide-bd_a/b_plait_sf"/>
</dbReference>
<dbReference type="Gene3D" id="3.30.70.330">
    <property type="match status" value="1"/>
</dbReference>
<gene>
    <name evidence="3" type="primary">R3hcc1</name>
    <name evidence="3" type="ORF">GTO93_0006845</name>
</gene>
<evidence type="ECO:0000313" key="3">
    <source>
        <dbReference type="EMBL" id="MBN3276647.1"/>
    </source>
</evidence>